<protein>
    <submittedName>
        <fullName evidence="1">Uncharacterized protein</fullName>
    </submittedName>
</protein>
<gene>
    <name evidence="1" type="ORF">DEO72_LG10g2442</name>
</gene>
<keyword evidence="2" id="KW-1185">Reference proteome</keyword>
<sequence>MHFRECRESEDWQDELVEQETQGSFVGHGWDDILTTAIGKREHPGHSISTNTDEKFLKMENELITLKNQLQTWVAYIASRDDVADHFAVMAAGLVYTSVNEVPNVGSGALSPIGIRRSSGTKKTS</sequence>
<name>A0A4D6NFB5_VIGUN</name>
<evidence type="ECO:0000313" key="2">
    <source>
        <dbReference type="Proteomes" id="UP000501690"/>
    </source>
</evidence>
<accession>A0A4D6NFB5</accession>
<evidence type="ECO:0000313" key="1">
    <source>
        <dbReference type="EMBL" id="QCE11209.1"/>
    </source>
</evidence>
<organism evidence="1 2">
    <name type="scientific">Vigna unguiculata</name>
    <name type="common">Cowpea</name>
    <dbReference type="NCBI Taxonomy" id="3917"/>
    <lineage>
        <taxon>Eukaryota</taxon>
        <taxon>Viridiplantae</taxon>
        <taxon>Streptophyta</taxon>
        <taxon>Embryophyta</taxon>
        <taxon>Tracheophyta</taxon>
        <taxon>Spermatophyta</taxon>
        <taxon>Magnoliopsida</taxon>
        <taxon>eudicotyledons</taxon>
        <taxon>Gunneridae</taxon>
        <taxon>Pentapetalae</taxon>
        <taxon>rosids</taxon>
        <taxon>fabids</taxon>
        <taxon>Fabales</taxon>
        <taxon>Fabaceae</taxon>
        <taxon>Papilionoideae</taxon>
        <taxon>50 kb inversion clade</taxon>
        <taxon>NPAAA clade</taxon>
        <taxon>indigoferoid/millettioid clade</taxon>
        <taxon>Phaseoleae</taxon>
        <taxon>Vigna</taxon>
    </lineage>
</organism>
<dbReference type="Proteomes" id="UP000501690">
    <property type="component" value="Linkage Group LG10"/>
</dbReference>
<dbReference type="AlphaFoldDB" id="A0A4D6NFB5"/>
<proteinExistence type="predicted"/>
<dbReference type="EMBL" id="CP039354">
    <property type="protein sequence ID" value="QCE11209.1"/>
    <property type="molecule type" value="Genomic_DNA"/>
</dbReference>
<reference evidence="1 2" key="1">
    <citation type="submission" date="2019-04" db="EMBL/GenBank/DDBJ databases">
        <title>An improved genome assembly and genetic linkage map for asparagus bean, Vigna unguiculata ssp. sesquipedialis.</title>
        <authorList>
            <person name="Xia Q."/>
            <person name="Zhang R."/>
            <person name="Dong Y."/>
        </authorList>
    </citation>
    <scope>NUCLEOTIDE SEQUENCE [LARGE SCALE GENOMIC DNA]</scope>
    <source>
        <tissue evidence="1">Leaf</tissue>
    </source>
</reference>